<dbReference type="EMBL" id="JANFNH010000004">
    <property type="protein sequence ID" value="MCQ4041747.1"/>
    <property type="molecule type" value="Genomic_DNA"/>
</dbReference>
<feature type="transmembrane region" description="Helical" evidence="7">
    <location>
        <begin position="182"/>
        <end position="201"/>
    </location>
</feature>
<feature type="transmembrane region" description="Helical" evidence="7">
    <location>
        <begin position="118"/>
        <end position="140"/>
    </location>
</feature>
<keyword evidence="4 7" id="KW-1133">Transmembrane helix</keyword>
<sequence>MRLPGRRGGGDPLFRNAYALMLNTGVSAVLGVGYWLVAARYYTDDAVGRGSAAIAAMKFLAGITAVTLTGALARFIPVAGRRTARLISGTYLASSLVVAAAAGLFLLTLGWWGPSYHFLSGVVPGLAFVGSVVAWSVLTLQDGVLTGLRSAVWVPFGNTVFSTAKLGLLIALATVIPATGVFVSWVAAIALSVLPLGWLVFRRLIPRHVKATQDKTDPPSTREIGRFLAGDYTGSLFALAVLYLVPVIVAARISAENNAYFYITSTIGGTVDLLAINMGASLTVEGAHDPSRIAENCRAALRRMARIMVPICMTLVVFAPQILHVFGAGYAAKGGPLLRFMAVASLTRVLFEAYFGVLRAQSRTSRIAMLQGLLCVLVLGSTLLLLPPLGIVGAGVAELSSQTVIAVIACFGLARILRTPAPTAAPVQAEPSEPVPLDTDTLVFGTSWALRAAVDQDTLPLGVRLDFDHMERRPYVPAHAQTHQESRAEGPTPHPVSAPPPAQPVERSRVPLRQRIAGWSWAGLGGWLALVVALTLYWLPLRGMGDASLDRMNGLGLVSVLPHLTLVGAALLVLAFCWALSLPGCRPWLLLAVLLATVVSLHAVPAVLESQPRFPTAWQHAGFIEYIGRTGHVVPYLDARFSWPGFFGGVALVTKACGVTDLTEVLRWWPLAVELLYLAPLMLLLHAVRAGWRAKWCAAWLFVLCGWVGQDYFSPQSVNYLFYVMFVAVLLVWFRSPRPGDGRRLPGEAQVRPAGRADRAVLLGGVLALFAASVVSHQLTPFMMLGVAAALVVWKRSTLYGLPLLCGVMVVAWVGFLAEPYWSGHFNELFGGLGSLGGNVSSSVSGRIQGGSPIHKVVLYSRVLLAAGVMALAAFGWLRRRRAGISDRALLILLLVPFLGFGMQSYGGEMALRVFLFALPGACVLAALAFFPRTSPERRWAALVVLPLVGLALTGGFLVARWGNEPFERVRTGEVAALDYVYGHDTPSARLLWPSKDPANDPTPNLPWMARDMEKVNYRGVLAPRDPSRVGGMVADLKAAGPQSYLLISSGTASYLQLDAGYPADWRSRVVAALDARKDLREVMSNQDAAVYQLAALPKGAVPRPVVGKVGPVVTWTPWTVVGAVAAVLLLVLLGTREVVRVVVPEPRRRRGMKVSFYLALPLLAVFLASLVDRFATLS</sequence>
<feature type="transmembrane region" description="Helical" evidence="7">
    <location>
        <begin position="367"/>
        <end position="386"/>
    </location>
</feature>
<feature type="transmembrane region" description="Helical" evidence="7">
    <location>
        <begin position="392"/>
        <end position="414"/>
    </location>
</feature>
<feature type="transmembrane region" description="Helical" evidence="7">
    <location>
        <begin position="940"/>
        <end position="960"/>
    </location>
</feature>
<feature type="transmembrane region" description="Helical" evidence="7">
    <location>
        <begin position="152"/>
        <end position="176"/>
    </location>
</feature>
<evidence type="ECO:0000256" key="7">
    <source>
        <dbReference type="SAM" id="Phobius"/>
    </source>
</evidence>
<organism evidence="8 9">
    <name type="scientific">Streptantibioticus rubrisoli</name>
    <dbReference type="NCBI Taxonomy" id="1387313"/>
    <lineage>
        <taxon>Bacteria</taxon>
        <taxon>Bacillati</taxon>
        <taxon>Actinomycetota</taxon>
        <taxon>Actinomycetes</taxon>
        <taxon>Kitasatosporales</taxon>
        <taxon>Streptomycetaceae</taxon>
        <taxon>Streptantibioticus</taxon>
    </lineage>
</organism>
<evidence type="ECO:0000256" key="2">
    <source>
        <dbReference type="ARBA" id="ARBA00022475"/>
    </source>
</evidence>
<feature type="transmembrane region" description="Helical" evidence="7">
    <location>
        <begin position="668"/>
        <end position="685"/>
    </location>
</feature>
<dbReference type="Proteomes" id="UP001206206">
    <property type="component" value="Unassembled WGS sequence"/>
</dbReference>
<keyword evidence="2" id="KW-1003">Cell membrane</keyword>
<comment type="subcellular location">
    <subcellularLocation>
        <location evidence="1">Cell membrane</location>
        <topology evidence="1">Multi-pass membrane protein</topology>
    </subcellularLocation>
</comment>
<feature type="region of interest" description="Disordered" evidence="6">
    <location>
        <begin position="478"/>
        <end position="507"/>
    </location>
</feature>
<gene>
    <name evidence="8" type="ORF">NON19_06830</name>
</gene>
<feature type="transmembrane region" description="Helical" evidence="7">
    <location>
        <begin position="1155"/>
        <end position="1172"/>
    </location>
</feature>
<name>A0ABT1P8R5_9ACTN</name>
<feature type="transmembrane region" description="Helical" evidence="7">
    <location>
        <begin position="859"/>
        <end position="878"/>
    </location>
</feature>
<keyword evidence="9" id="KW-1185">Reference proteome</keyword>
<feature type="transmembrane region" description="Helical" evidence="7">
    <location>
        <begin position="20"/>
        <end position="42"/>
    </location>
</feature>
<feature type="transmembrane region" description="Helical" evidence="7">
    <location>
        <begin position="720"/>
        <end position="736"/>
    </location>
</feature>
<evidence type="ECO:0000313" key="8">
    <source>
        <dbReference type="EMBL" id="MCQ4041747.1"/>
    </source>
</evidence>
<feature type="transmembrane region" description="Helical" evidence="7">
    <location>
        <begin position="305"/>
        <end position="331"/>
    </location>
</feature>
<feature type="transmembrane region" description="Helical" evidence="7">
    <location>
        <begin position="779"/>
        <end position="794"/>
    </location>
</feature>
<feature type="transmembrane region" description="Helical" evidence="7">
    <location>
        <begin position="54"/>
        <end position="77"/>
    </location>
</feature>
<protein>
    <submittedName>
        <fullName evidence="8">Lipopolysaccharide biosynthesis protein</fullName>
    </submittedName>
</protein>
<feature type="transmembrane region" description="Helical" evidence="7">
    <location>
        <begin position="259"/>
        <end position="284"/>
    </location>
</feature>
<feature type="transmembrane region" description="Helical" evidence="7">
    <location>
        <begin position="1116"/>
        <end position="1134"/>
    </location>
</feature>
<feature type="transmembrane region" description="Helical" evidence="7">
    <location>
        <begin position="588"/>
        <end position="608"/>
    </location>
</feature>
<dbReference type="InterPro" id="IPR050833">
    <property type="entry name" value="Poly_Biosynth_Transport"/>
</dbReference>
<evidence type="ECO:0000313" key="9">
    <source>
        <dbReference type="Proteomes" id="UP001206206"/>
    </source>
</evidence>
<accession>A0ABT1P8R5</accession>
<dbReference type="PANTHER" id="PTHR30250">
    <property type="entry name" value="PST FAMILY PREDICTED COLANIC ACID TRANSPORTER"/>
    <property type="match status" value="1"/>
</dbReference>
<proteinExistence type="predicted"/>
<feature type="transmembrane region" description="Helical" evidence="7">
    <location>
        <begin position="890"/>
        <end position="906"/>
    </location>
</feature>
<evidence type="ECO:0000256" key="4">
    <source>
        <dbReference type="ARBA" id="ARBA00022989"/>
    </source>
</evidence>
<evidence type="ECO:0000256" key="6">
    <source>
        <dbReference type="SAM" id="MobiDB-lite"/>
    </source>
</evidence>
<keyword evidence="3 7" id="KW-0812">Transmembrane</keyword>
<feature type="transmembrane region" description="Helical" evidence="7">
    <location>
        <begin position="89"/>
        <end position="112"/>
    </location>
</feature>
<feature type="transmembrane region" description="Helical" evidence="7">
    <location>
        <begin position="799"/>
        <end position="818"/>
    </location>
</feature>
<evidence type="ECO:0000256" key="5">
    <source>
        <dbReference type="ARBA" id="ARBA00023136"/>
    </source>
</evidence>
<evidence type="ECO:0000256" key="1">
    <source>
        <dbReference type="ARBA" id="ARBA00004651"/>
    </source>
</evidence>
<feature type="transmembrane region" description="Helical" evidence="7">
    <location>
        <begin position="232"/>
        <end position="253"/>
    </location>
</feature>
<reference evidence="8 9" key="1">
    <citation type="submission" date="2022-06" db="EMBL/GenBank/DDBJ databases">
        <title>Draft genome sequence of type strain Streptomyces rubrisoli DSM 42083.</title>
        <authorList>
            <person name="Duangmal K."/>
            <person name="Klaysubun C."/>
        </authorList>
    </citation>
    <scope>NUCLEOTIDE SEQUENCE [LARGE SCALE GENOMIC DNA]</scope>
    <source>
        <strain evidence="8 9">DSM 42083</strain>
    </source>
</reference>
<feature type="transmembrane region" description="Helical" evidence="7">
    <location>
        <begin position="912"/>
        <end position="931"/>
    </location>
</feature>
<feature type="compositionally biased region" description="Pro residues" evidence="6">
    <location>
        <begin position="492"/>
        <end position="503"/>
    </location>
</feature>
<feature type="transmembrane region" description="Helical" evidence="7">
    <location>
        <begin position="516"/>
        <end position="540"/>
    </location>
</feature>
<keyword evidence="5 7" id="KW-0472">Membrane</keyword>
<feature type="transmembrane region" description="Helical" evidence="7">
    <location>
        <begin position="560"/>
        <end position="581"/>
    </location>
</feature>
<dbReference type="PANTHER" id="PTHR30250:SF11">
    <property type="entry name" value="O-ANTIGEN TRANSPORTER-RELATED"/>
    <property type="match status" value="1"/>
</dbReference>
<feature type="transmembrane region" description="Helical" evidence="7">
    <location>
        <begin position="337"/>
        <end position="355"/>
    </location>
</feature>
<evidence type="ECO:0000256" key="3">
    <source>
        <dbReference type="ARBA" id="ARBA00022692"/>
    </source>
</evidence>
<comment type="caution">
    <text evidence="8">The sequence shown here is derived from an EMBL/GenBank/DDBJ whole genome shotgun (WGS) entry which is preliminary data.</text>
</comment>